<gene>
    <name evidence="1" type="ORF">HPP92_017264</name>
</gene>
<evidence type="ECO:0000313" key="1">
    <source>
        <dbReference type="EMBL" id="KAG0470564.1"/>
    </source>
</evidence>
<dbReference type="Proteomes" id="UP000636800">
    <property type="component" value="Unassembled WGS sequence"/>
</dbReference>
<dbReference type="EMBL" id="JADCNL010000008">
    <property type="protein sequence ID" value="KAG0470564.1"/>
    <property type="molecule type" value="Genomic_DNA"/>
</dbReference>
<evidence type="ECO:0000313" key="2">
    <source>
        <dbReference type="Proteomes" id="UP000636800"/>
    </source>
</evidence>
<name>A0A835QJ49_VANPL</name>
<sequence length="70" mass="7645">MVANVTITKNSGISLAVAVRLLWCHGGDGGSSSSCQNTYYKPLLPRWQRTLTKILRHSSQLLNVVCAEIS</sequence>
<dbReference type="AlphaFoldDB" id="A0A835QJ49"/>
<proteinExistence type="predicted"/>
<comment type="caution">
    <text evidence="1">The sequence shown here is derived from an EMBL/GenBank/DDBJ whole genome shotgun (WGS) entry which is preliminary data.</text>
</comment>
<keyword evidence="2" id="KW-1185">Reference proteome</keyword>
<reference evidence="1 2" key="1">
    <citation type="journal article" date="2020" name="Nat. Food">
        <title>A phased Vanilla planifolia genome enables genetic improvement of flavour and production.</title>
        <authorList>
            <person name="Hasing T."/>
            <person name="Tang H."/>
            <person name="Brym M."/>
            <person name="Khazi F."/>
            <person name="Huang T."/>
            <person name="Chambers A.H."/>
        </authorList>
    </citation>
    <scope>NUCLEOTIDE SEQUENCE [LARGE SCALE GENOMIC DNA]</scope>
    <source>
        <tissue evidence="1">Leaf</tissue>
    </source>
</reference>
<organism evidence="1 2">
    <name type="scientific">Vanilla planifolia</name>
    <name type="common">Vanilla</name>
    <dbReference type="NCBI Taxonomy" id="51239"/>
    <lineage>
        <taxon>Eukaryota</taxon>
        <taxon>Viridiplantae</taxon>
        <taxon>Streptophyta</taxon>
        <taxon>Embryophyta</taxon>
        <taxon>Tracheophyta</taxon>
        <taxon>Spermatophyta</taxon>
        <taxon>Magnoliopsida</taxon>
        <taxon>Liliopsida</taxon>
        <taxon>Asparagales</taxon>
        <taxon>Orchidaceae</taxon>
        <taxon>Vanilloideae</taxon>
        <taxon>Vanilleae</taxon>
        <taxon>Vanilla</taxon>
    </lineage>
</organism>
<protein>
    <submittedName>
        <fullName evidence="1">Uncharacterized protein</fullName>
    </submittedName>
</protein>
<accession>A0A835QJ49</accession>